<evidence type="ECO:0000256" key="10">
    <source>
        <dbReference type="ARBA" id="ARBA00023004"/>
    </source>
</evidence>
<dbReference type="GO" id="GO:0020037">
    <property type="term" value="F:heme binding"/>
    <property type="evidence" value="ECO:0007669"/>
    <property type="project" value="InterPro"/>
</dbReference>
<dbReference type="PANTHER" id="PTHR24289">
    <property type="entry name" value="STEROID 17-ALPHA-HYDROXYLASE/17,20 LYASE"/>
    <property type="match status" value="1"/>
</dbReference>
<dbReference type="InterPro" id="IPR036396">
    <property type="entry name" value="Cyt_P450_sf"/>
</dbReference>
<sequence length="505" mass="58086">MFIYILLAIPSLFLLWVLITYVEHLINSRKYPKGPFPLPLIGNLNLLSKDLHLNFLEIGKTYGDVFSISIGMKRYVIVNSYENVKEGLITKGHEMAGRSPRLSLLVATKGRRTFGAMDYSKSWAFIRKLAYKSLHLYGSGMTNIEDIVTDDVDKLCSIISGELDKPVPIQPYLGNTLINTICRRCFSTNYEIDDPEFRHILEFTANIGKGALGLDMWLAMLPWLVYLPHFTSTAQFKMLVTAVNQRSVMTHRMFEEHKTTLNPDKLRDVTDQLLFLSSNKEAWKDAGFEEVSQDHLENTVNILFFAGIETSLTTLRWFFLYCLHHPEYQKKMHDEIVDTFGLRHRLTYSDLDSLPFTQAMLFETNRKSSIARINVAHKAMVDTSINGINIPKGAPILFNLYSLHYDENHWVKPHEFNPHRWLNADGNLKKERATHYLPFSAGTRVCLGEKMAKVQMFLITTKLIRTFEICPYLEEKLPGLDERGPGGPYSPATDYKVIFKRRIQS</sequence>
<name>A0A7M5UI03_9CNID</name>
<evidence type="ECO:0000256" key="1">
    <source>
        <dbReference type="ARBA" id="ARBA00001971"/>
    </source>
</evidence>
<keyword evidence="12" id="KW-0472">Membrane</keyword>
<evidence type="ECO:0000256" key="9">
    <source>
        <dbReference type="ARBA" id="ARBA00023002"/>
    </source>
</evidence>
<keyword evidence="9 14" id="KW-0560">Oxidoreductase</keyword>
<dbReference type="SUPFAM" id="SSF48264">
    <property type="entry name" value="Cytochrome P450"/>
    <property type="match status" value="1"/>
</dbReference>
<dbReference type="GO" id="GO:0005789">
    <property type="term" value="C:endoplasmic reticulum membrane"/>
    <property type="evidence" value="ECO:0007669"/>
    <property type="project" value="UniProtKB-SubCell"/>
</dbReference>
<dbReference type="Pfam" id="PF00067">
    <property type="entry name" value="p450"/>
    <property type="match status" value="1"/>
</dbReference>
<keyword evidence="11 14" id="KW-0503">Monooxygenase</keyword>
<keyword evidence="6 13" id="KW-0479">Metal-binding</keyword>
<dbReference type="GO" id="GO:0042446">
    <property type="term" value="P:hormone biosynthetic process"/>
    <property type="evidence" value="ECO:0007669"/>
    <property type="project" value="TreeGrafter"/>
</dbReference>
<dbReference type="FunFam" id="1.10.630.10:FF:000238">
    <property type="entry name" value="Cytochrome P450 2A6"/>
    <property type="match status" value="1"/>
</dbReference>
<dbReference type="PRINTS" id="PR00463">
    <property type="entry name" value="EP450I"/>
</dbReference>
<dbReference type="InterPro" id="IPR017972">
    <property type="entry name" value="Cyt_P450_CS"/>
</dbReference>
<organism evidence="15 16">
    <name type="scientific">Clytia hemisphaerica</name>
    <dbReference type="NCBI Taxonomy" id="252671"/>
    <lineage>
        <taxon>Eukaryota</taxon>
        <taxon>Metazoa</taxon>
        <taxon>Cnidaria</taxon>
        <taxon>Hydrozoa</taxon>
        <taxon>Hydroidolina</taxon>
        <taxon>Leptothecata</taxon>
        <taxon>Obeliida</taxon>
        <taxon>Clytiidae</taxon>
        <taxon>Clytia</taxon>
    </lineage>
</organism>
<dbReference type="EnsemblMetazoa" id="CLYHEMT001333.3">
    <property type="protein sequence ID" value="CLYHEMP001333.3"/>
    <property type="gene ID" value="CLYHEMG001333"/>
</dbReference>
<comment type="similarity">
    <text evidence="4 14">Belongs to the cytochrome P450 family.</text>
</comment>
<dbReference type="GO" id="GO:0005506">
    <property type="term" value="F:iron ion binding"/>
    <property type="evidence" value="ECO:0007669"/>
    <property type="project" value="InterPro"/>
</dbReference>
<dbReference type="OrthoDB" id="1418422at2759"/>
<reference evidence="15" key="1">
    <citation type="submission" date="2021-01" db="UniProtKB">
        <authorList>
            <consortium name="EnsemblMetazoa"/>
        </authorList>
    </citation>
    <scope>IDENTIFICATION</scope>
</reference>
<proteinExistence type="inferred from homology"/>
<dbReference type="PANTHER" id="PTHR24289:SF1">
    <property type="entry name" value="STEROID 17-ALPHA-HYDROXYLASE_17,20 LYASE"/>
    <property type="match status" value="1"/>
</dbReference>
<dbReference type="PROSITE" id="PS00086">
    <property type="entry name" value="CYTOCHROME_P450"/>
    <property type="match status" value="1"/>
</dbReference>
<comment type="subcellular location">
    <subcellularLocation>
        <location evidence="3">Endoplasmic reticulum membrane</location>
        <topology evidence="3">Peripheral membrane protein</topology>
    </subcellularLocation>
    <subcellularLocation>
        <location evidence="2">Microsome membrane</location>
        <topology evidence="2">Peripheral membrane protein</topology>
    </subcellularLocation>
</comment>
<dbReference type="InterPro" id="IPR001128">
    <property type="entry name" value="Cyt_P450"/>
</dbReference>
<keyword evidence="5 13" id="KW-0349">Heme</keyword>
<evidence type="ECO:0000256" key="5">
    <source>
        <dbReference type="ARBA" id="ARBA00022617"/>
    </source>
</evidence>
<evidence type="ECO:0000256" key="14">
    <source>
        <dbReference type="RuleBase" id="RU000461"/>
    </source>
</evidence>
<evidence type="ECO:0000256" key="8">
    <source>
        <dbReference type="ARBA" id="ARBA00022848"/>
    </source>
</evidence>
<dbReference type="AlphaFoldDB" id="A0A7M5UI03"/>
<comment type="cofactor">
    <cofactor evidence="1 13">
        <name>heme</name>
        <dbReference type="ChEBI" id="CHEBI:30413"/>
    </cofactor>
</comment>
<dbReference type="GO" id="GO:0042448">
    <property type="term" value="P:progesterone metabolic process"/>
    <property type="evidence" value="ECO:0007669"/>
    <property type="project" value="TreeGrafter"/>
</dbReference>
<dbReference type="Proteomes" id="UP000594262">
    <property type="component" value="Unplaced"/>
</dbReference>
<evidence type="ECO:0000256" key="13">
    <source>
        <dbReference type="PIRSR" id="PIRSR602401-1"/>
    </source>
</evidence>
<feature type="binding site" description="axial binding residue" evidence="13">
    <location>
        <position position="446"/>
    </location>
    <ligand>
        <name>heme</name>
        <dbReference type="ChEBI" id="CHEBI:30413"/>
    </ligand>
    <ligandPart>
        <name>Fe</name>
        <dbReference type="ChEBI" id="CHEBI:18248"/>
    </ligandPart>
</feature>
<dbReference type="GO" id="GO:0004508">
    <property type="term" value="F:steroid 17-alpha-monooxygenase activity"/>
    <property type="evidence" value="ECO:0007669"/>
    <property type="project" value="TreeGrafter"/>
</dbReference>
<evidence type="ECO:0000256" key="2">
    <source>
        <dbReference type="ARBA" id="ARBA00004174"/>
    </source>
</evidence>
<keyword evidence="16" id="KW-1185">Reference proteome</keyword>
<dbReference type="InterPro" id="IPR002401">
    <property type="entry name" value="Cyt_P450_E_grp-I"/>
</dbReference>
<evidence type="ECO:0000256" key="7">
    <source>
        <dbReference type="ARBA" id="ARBA00022824"/>
    </source>
</evidence>
<evidence type="ECO:0000256" key="4">
    <source>
        <dbReference type="ARBA" id="ARBA00010617"/>
    </source>
</evidence>
<evidence type="ECO:0000256" key="3">
    <source>
        <dbReference type="ARBA" id="ARBA00004406"/>
    </source>
</evidence>
<keyword evidence="10 13" id="KW-0408">Iron</keyword>
<dbReference type="Gene3D" id="1.10.630.10">
    <property type="entry name" value="Cytochrome P450"/>
    <property type="match status" value="1"/>
</dbReference>
<keyword evidence="8" id="KW-0492">Microsome</keyword>
<evidence type="ECO:0000256" key="12">
    <source>
        <dbReference type="ARBA" id="ARBA00023136"/>
    </source>
</evidence>
<protein>
    <submittedName>
        <fullName evidence="15">Uncharacterized protein</fullName>
    </submittedName>
</protein>
<evidence type="ECO:0000313" key="16">
    <source>
        <dbReference type="Proteomes" id="UP000594262"/>
    </source>
</evidence>
<evidence type="ECO:0000256" key="11">
    <source>
        <dbReference type="ARBA" id="ARBA00023033"/>
    </source>
</evidence>
<keyword evidence="7" id="KW-0256">Endoplasmic reticulum</keyword>
<evidence type="ECO:0000313" key="15">
    <source>
        <dbReference type="EnsemblMetazoa" id="CLYHEMP001333.3"/>
    </source>
</evidence>
<dbReference type="PRINTS" id="PR00385">
    <property type="entry name" value="P450"/>
</dbReference>
<evidence type="ECO:0000256" key="6">
    <source>
        <dbReference type="ARBA" id="ARBA00022723"/>
    </source>
</evidence>
<accession>A0A7M5UI03</accession>